<comment type="similarity">
    <text evidence="2 12">Belongs to the SecG family.</text>
</comment>
<evidence type="ECO:0000256" key="2">
    <source>
        <dbReference type="ARBA" id="ARBA00008445"/>
    </source>
</evidence>
<accession>A0ABV7IWA4</accession>
<evidence type="ECO:0000313" key="15">
    <source>
        <dbReference type="Proteomes" id="UP001595547"/>
    </source>
</evidence>
<sequence length="150" mass="14346">MENVILTIHLILALLLIGVVLLQRSEGGGLGMGASGGAISGRAAATALGKITWVLAAMFIVTSISMTILASRSASTASVIDQIGAEQPAAKTPAPALPAGGDLLPPSTDGTPAAPPAATAPATPPAATAPATTAPATPDATAPAAPPASN</sequence>
<organism evidence="14 15">
    <name type="scientific">Cypionkella sinensis</name>
    <dbReference type="NCBI Taxonomy" id="1756043"/>
    <lineage>
        <taxon>Bacteria</taxon>
        <taxon>Pseudomonadati</taxon>
        <taxon>Pseudomonadota</taxon>
        <taxon>Alphaproteobacteria</taxon>
        <taxon>Rhodobacterales</taxon>
        <taxon>Paracoccaceae</taxon>
        <taxon>Cypionkella</taxon>
    </lineage>
</organism>
<proteinExistence type="inferred from homology"/>
<keyword evidence="8 12" id="KW-1133">Transmembrane helix</keyword>
<dbReference type="EMBL" id="JBHRTO010000001">
    <property type="protein sequence ID" value="MFC3179666.1"/>
    <property type="molecule type" value="Genomic_DNA"/>
</dbReference>
<keyword evidence="7 12" id="KW-0653">Protein transport</keyword>
<dbReference type="RefSeq" id="WP_380071300.1">
    <property type="nucleotide sequence ID" value="NZ_JBHRTO010000001.1"/>
</dbReference>
<protein>
    <recommendedName>
        <fullName evidence="3 12">Protein-export membrane protein SecG</fullName>
    </recommendedName>
</protein>
<evidence type="ECO:0000256" key="1">
    <source>
        <dbReference type="ARBA" id="ARBA00004651"/>
    </source>
</evidence>
<evidence type="ECO:0000256" key="5">
    <source>
        <dbReference type="ARBA" id="ARBA00022475"/>
    </source>
</evidence>
<dbReference type="PRINTS" id="PR01651">
    <property type="entry name" value="SECGEXPORT"/>
</dbReference>
<feature type="region of interest" description="Disordered" evidence="13">
    <location>
        <begin position="87"/>
        <end position="150"/>
    </location>
</feature>
<dbReference type="InterPro" id="IPR004692">
    <property type="entry name" value="SecG"/>
</dbReference>
<evidence type="ECO:0000256" key="13">
    <source>
        <dbReference type="SAM" id="MobiDB-lite"/>
    </source>
</evidence>
<feature type="compositionally biased region" description="Low complexity" evidence="13">
    <location>
        <begin position="88"/>
        <end position="106"/>
    </location>
</feature>
<evidence type="ECO:0000256" key="10">
    <source>
        <dbReference type="ARBA" id="ARBA00023136"/>
    </source>
</evidence>
<gene>
    <name evidence="14" type="primary">secG</name>
    <name evidence="14" type="ORF">ACFOGH_01590</name>
</gene>
<keyword evidence="9 12" id="KW-0811">Translocation</keyword>
<evidence type="ECO:0000256" key="11">
    <source>
        <dbReference type="ARBA" id="ARBA00025182"/>
    </source>
</evidence>
<keyword evidence="10 12" id="KW-0472">Membrane</keyword>
<comment type="function">
    <text evidence="11 12">Involved in protein export. Participates in an early event of protein translocation.</text>
</comment>
<keyword evidence="5 12" id="KW-1003">Cell membrane</keyword>
<keyword evidence="4 12" id="KW-0813">Transport</keyword>
<evidence type="ECO:0000256" key="12">
    <source>
        <dbReference type="RuleBase" id="RU365087"/>
    </source>
</evidence>
<keyword evidence="6 12" id="KW-0812">Transmembrane</keyword>
<comment type="subcellular location">
    <subcellularLocation>
        <location evidence="1 12">Cell membrane</location>
        <topology evidence="1 12">Multi-pass membrane protein</topology>
    </subcellularLocation>
</comment>
<dbReference type="PANTHER" id="PTHR34182">
    <property type="entry name" value="PROTEIN-EXPORT MEMBRANE PROTEIN SECG"/>
    <property type="match status" value="1"/>
</dbReference>
<comment type="caution">
    <text evidence="12">Lacks conserved residue(s) required for the propagation of feature annotation.</text>
</comment>
<dbReference type="PANTHER" id="PTHR34182:SF1">
    <property type="entry name" value="PROTEIN-EXPORT MEMBRANE PROTEIN SECG"/>
    <property type="match status" value="1"/>
</dbReference>
<evidence type="ECO:0000256" key="9">
    <source>
        <dbReference type="ARBA" id="ARBA00023010"/>
    </source>
</evidence>
<name>A0ABV7IWA4_9RHOB</name>
<reference evidence="15" key="1">
    <citation type="journal article" date="2019" name="Int. J. Syst. Evol. Microbiol.">
        <title>The Global Catalogue of Microorganisms (GCM) 10K type strain sequencing project: providing services to taxonomists for standard genome sequencing and annotation.</title>
        <authorList>
            <consortium name="The Broad Institute Genomics Platform"/>
            <consortium name="The Broad Institute Genome Sequencing Center for Infectious Disease"/>
            <person name="Wu L."/>
            <person name="Ma J."/>
        </authorList>
    </citation>
    <scope>NUCLEOTIDE SEQUENCE [LARGE SCALE GENOMIC DNA]</scope>
    <source>
        <strain evidence="15">KCTC 52039</strain>
    </source>
</reference>
<feature type="compositionally biased region" description="Low complexity" evidence="13">
    <location>
        <begin position="116"/>
        <end position="143"/>
    </location>
</feature>
<dbReference type="Pfam" id="PF03840">
    <property type="entry name" value="SecG"/>
    <property type="match status" value="1"/>
</dbReference>
<keyword evidence="15" id="KW-1185">Reference proteome</keyword>
<evidence type="ECO:0000256" key="3">
    <source>
        <dbReference type="ARBA" id="ARBA00017876"/>
    </source>
</evidence>
<evidence type="ECO:0000256" key="4">
    <source>
        <dbReference type="ARBA" id="ARBA00022448"/>
    </source>
</evidence>
<dbReference type="NCBIfam" id="TIGR00810">
    <property type="entry name" value="secG"/>
    <property type="match status" value="1"/>
</dbReference>
<dbReference type="Proteomes" id="UP001595547">
    <property type="component" value="Unassembled WGS sequence"/>
</dbReference>
<feature type="transmembrane region" description="Helical" evidence="12">
    <location>
        <begin position="51"/>
        <end position="70"/>
    </location>
</feature>
<evidence type="ECO:0000313" key="14">
    <source>
        <dbReference type="EMBL" id="MFC3179666.1"/>
    </source>
</evidence>
<evidence type="ECO:0000256" key="8">
    <source>
        <dbReference type="ARBA" id="ARBA00022989"/>
    </source>
</evidence>
<comment type="caution">
    <text evidence="14">The sequence shown here is derived from an EMBL/GenBank/DDBJ whole genome shotgun (WGS) entry which is preliminary data.</text>
</comment>
<evidence type="ECO:0000256" key="6">
    <source>
        <dbReference type="ARBA" id="ARBA00022692"/>
    </source>
</evidence>
<evidence type="ECO:0000256" key="7">
    <source>
        <dbReference type="ARBA" id="ARBA00022927"/>
    </source>
</evidence>